<reference evidence="2" key="2">
    <citation type="journal article" date="2023" name="IMA Fungus">
        <title>Comparative genomic study of the Penicillium genus elucidates a diverse pangenome and 15 lateral gene transfer events.</title>
        <authorList>
            <person name="Petersen C."/>
            <person name="Sorensen T."/>
            <person name="Nielsen M.R."/>
            <person name="Sondergaard T.E."/>
            <person name="Sorensen J.L."/>
            <person name="Fitzpatrick D.A."/>
            <person name="Frisvad J.C."/>
            <person name="Nielsen K.L."/>
        </authorList>
    </citation>
    <scope>NUCLEOTIDE SEQUENCE</scope>
    <source>
        <strain evidence="2">IBT 21917</strain>
    </source>
</reference>
<dbReference type="Proteomes" id="UP001146351">
    <property type="component" value="Unassembled WGS sequence"/>
</dbReference>
<comment type="caution">
    <text evidence="2">The sequence shown here is derived from an EMBL/GenBank/DDBJ whole genome shotgun (WGS) entry which is preliminary data.</text>
</comment>
<gene>
    <name evidence="2" type="ORF">N7492_006367</name>
</gene>
<evidence type="ECO:0000313" key="2">
    <source>
        <dbReference type="EMBL" id="KAJ5166071.1"/>
    </source>
</evidence>
<dbReference type="OrthoDB" id="4282431at2759"/>
<keyword evidence="3" id="KW-1185">Reference proteome</keyword>
<name>A0A9W9I1F0_9EURO</name>
<feature type="region of interest" description="Disordered" evidence="1">
    <location>
        <begin position="68"/>
        <end position="92"/>
    </location>
</feature>
<reference evidence="2" key="1">
    <citation type="submission" date="2022-11" db="EMBL/GenBank/DDBJ databases">
        <authorList>
            <person name="Petersen C."/>
        </authorList>
    </citation>
    <scope>NUCLEOTIDE SEQUENCE</scope>
    <source>
        <strain evidence="2">IBT 21917</strain>
    </source>
</reference>
<proteinExistence type="predicted"/>
<protein>
    <submittedName>
        <fullName evidence="2">Uncharacterized protein</fullName>
    </submittedName>
</protein>
<evidence type="ECO:0000256" key="1">
    <source>
        <dbReference type="SAM" id="MobiDB-lite"/>
    </source>
</evidence>
<dbReference type="AlphaFoldDB" id="A0A9W9I1F0"/>
<evidence type="ECO:0000313" key="3">
    <source>
        <dbReference type="Proteomes" id="UP001146351"/>
    </source>
</evidence>
<organism evidence="2 3">
    <name type="scientific">Penicillium capsulatum</name>
    <dbReference type="NCBI Taxonomy" id="69766"/>
    <lineage>
        <taxon>Eukaryota</taxon>
        <taxon>Fungi</taxon>
        <taxon>Dikarya</taxon>
        <taxon>Ascomycota</taxon>
        <taxon>Pezizomycotina</taxon>
        <taxon>Eurotiomycetes</taxon>
        <taxon>Eurotiomycetidae</taxon>
        <taxon>Eurotiales</taxon>
        <taxon>Aspergillaceae</taxon>
        <taxon>Penicillium</taxon>
    </lineage>
</organism>
<dbReference type="EMBL" id="JAPQKO010000004">
    <property type="protein sequence ID" value="KAJ5166071.1"/>
    <property type="molecule type" value="Genomic_DNA"/>
</dbReference>
<sequence>MNSIIDDSNILNAVIHEATVNWFNMPELVIDHGTIGNPFFSEFTPGENSTSDIIQPLPAGKYIDQSAQTEISCTDGTGRRKRRKEPQSRGGNTNATILQLLKACNYKNKSLNDKDARDVQAVADYLIAGDCRQNLQAQVKTWNGNSSARYNALGLPTLQKTPESAARYFEILQSGSLATQSLELRIAQASIYVIYLEICRDLRDRKDEDNPSRSKGDKIETVARNIILGAAAEIAGEDFSDYRDQSGNSITEVLRWGKRWWSLASGVGLGVLITCSEELADWNRRDENFTATQLNALITYIRSARPGYLTFFGSLESVTKSLMLGDESALAITSHDEKAGGSSKWLIPDEDERCSVDENSLFLQTTSDPWECVDMEAVSKEKAALFF</sequence>
<accession>A0A9W9I1F0</accession>